<feature type="compositionally biased region" description="Low complexity" evidence="1">
    <location>
        <begin position="29"/>
        <end position="41"/>
    </location>
</feature>
<dbReference type="PROSITE" id="PS51257">
    <property type="entry name" value="PROKAR_LIPOPROTEIN"/>
    <property type="match status" value="1"/>
</dbReference>
<dbReference type="InterPro" id="IPR050490">
    <property type="entry name" value="Bact_solute-bd_prot1"/>
</dbReference>
<name>A0A174LWC9_9FIRM</name>
<keyword evidence="3" id="KW-0813">Transport</keyword>
<dbReference type="Gene3D" id="3.40.190.10">
    <property type="entry name" value="Periplasmic binding protein-like II"/>
    <property type="match status" value="2"/>
</dbReference>
<dbReference type="PANTHER" id="PTHR43649:SF12">
    <property type="entry name" value="DIACETYLCHITOBIOSE BINDING PROTEIN DASA"/>
    <property type="match status" value="1"/>
</dbReference>
<dbReference type="SUPFAM" id="SSF53850">
    <property type="entry name" value="Periplasmic binding protein-like II"/>
    <property type="match status" value="1"/>
</dbReference>
<organism evidence="3 4">
    <name type="scientific">Hungatella hathewayi</name>
    <dbReference type="NCBI Taxonomy" id="154046"/>
    <lineage>
        <taxon>Bacteria</taxon>
        <taxon>Bacillati</taxon>
        <taxon>Bacillota</taxon>
        <taxon>Clostridia</taxon>
        <taxon>Lachnospirales</taxon>
        <taxon>Lachnospiraceae</taxon>
        <taxon>Hungatella</taxon>
    </lineage>
</organism>
<evidence type="ECO:0000313" key="3">
    <source>
        <dbReference type="EMBL" id="CUP27291.1"/>
    </source>
</evidence>
<dbReference type="InterPro" id="IPR006059">
    <property type="entry name" value="SBP"/>
</dbReference>
<sequence length="440" mass="47254">MKKVLSLGMAVVLGLSLTACGGKMENKETTATQEQAQEQAESVQSGKETTQAASNVELVATRWSGGQSDDQKELVKGYTASEIVIDDVAYDKLKEKETLSMQKSGGGDYDLIYVAEVWCPDYASNGWLLPLNDYIEKYNVDLSMYNQSLLDTMTVDGKIMSLPTFTQTSILAYDETAMQRYGGEVPKTFDELIACAKWFKENEGTGIAIPAMQGQAAVDLFGAILYSCGGEFIKDGKADLGSDEAAQAITIWQELCKYAMDGASTWHVDDVGQAMKDGVAPISISLSGNCSAYLDPEQSAVAETVKFAGMPGVGDKDYVGTANFWGWSVAANSENPDEAFQAAVWLTSPEQEKSASLANGSISALPELAEDQEVLEKIPYLPAVTEALAHARILPTAGDSSTMLTGLQAVLSEIATDPDTDSAALIKSYNESCKDYQFGR</sequence>
<dbReference type="PANTHER" id="PTHR43649">
    <property type="entry name" value="ARABINOSE-BINDING PROTEIN-RELATED"/>
    <property type="match status" value="1"/>
</dbReference>
<dbReference type="Pfam" id="PF01547">
    <property type="entry name" value="SBP_bac_1"/>
    <property type="match status" value="1"/>
</dbReference>
<reference evidence="3 4" key="1">
    <citation type="submission" date="2015-09" db="EMBL/GenBank/DDBJ databases">
        <authorList>
            <consortium name="Pathogen Informatics"/>
        </authorList>
    </citation>
    <scope>NUCLEOTIDE SEQUENCE [LARGE SCALE GENOMIC DNA]</scope>
    <source>
        <strain evidence="3 4">2789STDY5608850</strain>
    </source>
</reference>
<dbReference type="EMBL" id="CYZE01000023">
    <property type="protein sequence ID" value="CUP27291.1"/>
    <property type="molecule type" value="Genomic_DNA"/>
</dbReference>
<gene>
    <name evidence="3" type="ORF">ERS852407_05485</name>
</gene>
<evidence type="ECO:0000313" key="4">
    <source>
        <dbReference type="Proteomes" id="UP000095651"/>
    </source>
</evidence>
<evidence type="ECO:0000256" key="1">
    <source>
        <dbReference type="SAM" id="MobiDB-lite"/>
    </source>
</evidence>
<proteinExistence type="predicted"/>
<dbReference type="AlphaFoldDB" id="A0A174LWC9"/>
<keyword evidence="3" id="KW-0762">Sugar transport</keyword>
<accession>A0A174LWC9</accession>
<feature type="chain" id="PRO_5038675617" evidence="2">
    <location>
        <begin position="22"/>
        <end position="440"/>
    </location>
</feature>
<keyword evidence="2" id="KW-0732">Signal</keyword>
<protein>
    <submittedName>
        <fullName evidence="3">ABC-type sugar transport system, periplasmic component</fullName>
    </submittedName>
</protein>
<dbReference type="Proteomes" id="UP000095651">
    <property type="component" value="Unassembled WGS sequence"/>
</dbReference>
<feature type="region of interest" description="Disordered" evidence="1">
    <location>
        <begin position="26"/>
        <end position="51"/>
    </location>
</feature>
<feature type="compositionally biased region" description="Polar residues" evidence="1">
    <location>
        <begin position="42"/>
        <end position="51"/>
    </location>
</feature>
<evidence type="ECO:0000256" key="2">
    <source>
        <dbReference type="SAM" id="SignalP"/>
    </source>
</evidence>
<feature type="signal peptide" evidence="2">
    <location>
        <begin position="1"/>
        <end position="21"/>
    </location>
</feature>
<dbReference type="RefSeq" id="WP_055660025.1">
    <property type="nucleotide sequence ID" value="NZ_CABIXC010000023.1"/>
</dbReference>